<protein>
    <submittedName>
        <fullName evidence="2">Uncharacterized protein</fullName>
    </submittedName>
</protein>
<proteinExistence type="predicted"/>
<feature type="compositionally biased region" description="Basic and acidic residues" evidence="1">
    <location>
        <begin position="122"/>
        <end position="136"/>
    </location>
</feature>
<organism evidence="2 3">
    <name type="scientific">Pleurodeles waltl</name>
    <name type="common">Iberian ribbed newt</name>
    <dbReference type="NCBI Taxonomy" id="8319"/>
    <lineage>
        <taxon>Eukaryota</taxon>
        <taxon>Metazoa</taxon>
        <taxon>Chordata</taxon>
        <taxon>Craniata</taxon>
        <taxon>Vertebrata</taxon>
        <taxon>Euteleostomi</taxon>
        <taxon>Amphibia</taxon>
        <taxon>Batrachia</taxon>
        <taxon>Caudata</taxon>
        <taxon>Salamandroidea</taxon>
        <taxon>Salamandridae</taxon>
        <taxon>Pleurodelinae</taxon>
        <taxon>Pleurodeles</taxon>
    </lineage>
</organism>
<feature type="compositionally biased region" description="Basic and acidic residues" evidence="1">
    <location>
        <begin position="185"/>
        <end position="196"/>
    </location>
</feature>
<name>A0AAV7M2G6_PLEWA</name>
<feature type="compositionally biased region" description="Basic and acidic residues" evidence="1">
    <location>
        <begin position="66"/>
        <end position="101"/>
    </location>
</feature>
<gene>
    <name evidence="2" type="ORF">NDU88_002130</name>
</gene>
<evidence type="ECO:0000256" key="1">
    <source>
        <dbReference type="SAM" id="MobiDB-lite"/>
    </source>
</evidence>
<keyword evidence="3" id="KW-1185">Reference proteome</keyword>
<dbReference type="AlphaFoldDB" id="A0AAV7M2G6"/>
<accession>A0AAV7M2G6</accession>
<dbReference type="EMBL" id="JANPWB010000014">
    <property type="protein sequence ID" value="KAJ1097000.1"/>
    <property type="molecule type" value="Genomic_DNA"/>
</dbReference>
<dbReference type="Proteomes" id="UP001066276">
    <property type="component" value="Chromosome 10"/>
</dbReference>
<feature type="region of interest" description="Disordered" evidence="1">
    <location>
        <begin position="19"/>
        <end position="238"/>
    </location>
</feature>
<reference evidence="2" key="1">
    <citation type="journal article" date="2022" name="bioRxiv">
        <title>Sequencing and chromosome-scale assembly of the giantPleurodeles waltlgenome.</title>
        <authorList>
            <person name="Brown T."/>
            <person name="Elewa A."/>
            <person name="Iarovenko S."/>
            <person name="Subramanian E."/>
            <person name="Araus A.J."/>
            <person name="Petzold A."/>
            <person name="Susuki M."/>
            <person name="Suzuki K.-i.T."/>
            <person name="Hayashi T."/>
            <person name="Toyoda A."/>
            <person name="Oliveira C."/>
            <person name="Osipova E."/>
            <person name="Leigh N.D."/>
            <person name="Simon A."/>
            <person name="Yun M.H."/>
        </authorList>
    </citation>
    <scope>NUCLEOTIDE SEQUENCE</scope>
    <source>
        <strain evidence="2">20211129_DDA</strain>
        <tissue evidence="2">Liver</tissue>
    </source>
</reference>
<comment type="caution">
    <text evidence="2">The sequence shown here is derived from an EMBL/GenBank/DDBJ whole genome shotgun (WGS) entry which is preliminary data.</text>
</comment>
<evidence type="ECO:0000313" key="3">
    <source>
        <dbReference type="Proteomes" id="UP001066276"/>
    </source>
</evidence>
<evidence type="ECO:0000313" key="2">
    <source>
        <dbReference type="EMBL" id="KAJ1097000.1"/>
    </source>
</evidence>
<sequence>MWPARAAAVIKPEFVTVGALGRSSERASPGGTARSALAPGFFSSCPGDPAFDALIDPLTPGATTRSDPRPTTTERPDPKGKDTQPERHDSNANHRKWREENATGTSRQTTSRVRRSRNTQTHQREKNRDNIQKDQSKPIIDQLESKDSPKTDQTPVRTKYKREQDTNPCPPTGTDQMVMYPTRPDPNRRTKQHLTEIECEAAGDLQPGEEAQNTGAESVDIKTRTHGQSTPRPTDRKG</sequence>